<dbReference type="EMBL" id="MZ571832">
    <property type="protein sequence ID" value="UEP19651.1"/>
    <property type="molecule type" value="Genomic_DNA"/>
</dbReference>
<protein>
    <submittedName>
        <fullName evidence="1">Uncharacterized protein</fullName>
    </submittedName>
</protein>
<evidence type="ECO:0000313" key="1">
    <source>
        <dbReference type="EMBL" id="UEP19651.1"/>
    </source>
</evidence>
<dbReference type="Proteomes" id="UP000828372">
    <property type="component" value="Segment"/>
</dbReference>
<evidence type="ECO:0000313" key="2">
    <source>
        <dbReference type="Proteomes" id="UP000828372"/>
    </source>
</evidence>
<organism evidence="1 2">
    <name type="scientific">Klebsiella phage vB_KpnP-VAC71</name>
    <dbReference type="NCBI Taxonomy" id="2866700"/>
    <lineage>
        <taxon>Viruses</taxon>
        <taxon>Duplodnaviria</taxon>
        <taxon>Heunggongvirae</taxon>
        <taxon>Uroviricota</taxon>
        <taxon>Caudoviricetes</taxon>
        <taxon>Autographivirales</taxon>
        <taxon>Autotranscriptaviridae</taxon>
        <taxon>Studiervirinae</taxon>
        <taxon>Przondovirus</taxon>
        <taxon>Przondovirus VAC71</taxon>
    </lineage>
</organism>
<sequence length="46" mass="5463">MSHYYKGYWWSVSTPNQLGITIGRHLKYYYETITIKTTITIGLHKV</sequence>
<name>A0AAE9C6U8_9CAUD</name>
<accession>A0AAE9C6U8</accession>
<keyword evidence="2" id="KW-1185">Reference proteome</keyword>
<proteinExistence type="predicted"/>
<reference evidence="1 2" key="1">
    <citation type="submission" date="2021-07" db="EMBL/GenBank/DDBJ databases">
        <authorList>
            <person name="Bleriot I."/>
            <person name="Blasco L."/>
            <person name="Pacios O."/>
            <person name="Fernandez-Garcia L."/>
            <person name="Ambroa A."/>
            <person name="Ortiz-Cartagena C."/>
            <person name="Fernandez-Cuenca F."/>
            <person name="Oteo J."/>
            <person name="Pascual A."/>
            <person name="Martinez-Martinez L."/>
            <person name="Domingo-Calap P."/>
            <person name="Wood T.K."/>
            <person name="Thomas M."/>
        </authorList>
    </citation>
    <scope>NUCLEOTIDE SEQUENCE [LARGE SCALE GENOMIC DNA]</scope>
</reference>